<evidence type="ECO:0000256" key="1">
    <source>
        <dbReference type="ARBA" id="ARBA00004127"/>
    </source>
</evidence>
<feature type="transmembrane region" description="Helical" evidence="7">
    <location>
        <begin position="153"/>
        <end position="170"/>
    </location>
</feature>
<evidence type="ECO:0000256" key="2">
    <source>
        <dbReference type="ARBA" id="ARBA00004586"/>
    </source>
</evidence>
<dbReference type="PANTHER" id="PTHR13416">
    <property type="match status" value="1"/>
</dbReference>
<comment type="subcellular location">
    <subcellularLocation>
        <location evidence="1">Endomembrane system</location>
        <topology evidence="1">Multi-pass membrane protein</topology>
    </subcellularLocation>
    <subcellularLocation>
        <location evidence="2">Endoplasmic reticulum membrane</location>
    </subcellularLocation>
</comment>
<evidence type="ECO:0000256" key="4">
    <source>
        <dbReference type="ARBA" id="ARBA00022824"/>
    </source>
</evidence>
<keyword evidence="3 7" id="KW-0812">Transmembrane</keyword>
<dbReference type="OrthoDB" id="271929at2"/>
<organism evidence="8 9">
    <name type="scientific">Gimesia alba</name>
    <dbReference type="NCBI Taxonomy" id="2527973"/>
    <lineage>
        <taxon>Bacteria</taxon>
        <taxon>Pseudomonadati</taxon>
        <taxon>Planctomycetota</taxon>
        <taxon>Planctomycetia</taxon>
        <taxon>Planctomycetales</taxon>
        <taxon>Planctomycetaceae</taxon>
        <taxon>Gimesia</taxon>
    </lineage>
</organism>
<feature type="transmembrane region" description="Helical" evidence="7">
    <location>
        <begin position="88"/>
        <end position="110"/>
    </location>
</feature>
<feature type="transmembrane region" description="Helical" evidence="7">
    <location>
        <begin position="122"/>
        <end position="147"/>
    </location>
</feature>
<evidence type="ECO:0000256" key="5">
    <source>
        <dbReference type="ARBA" id="ARBA00022989"/>
    </source>
</evidence>
<sequence>MNQKTETISENSFSKRFKTALKNLGIGIVFLIAGLFLLWHNETTVLDRELKLEQAQSVILETQKKMPENETVDPVETQDLRSTTVFNWGFRIAGWVILFLGLATLFKPLVVLVEKIPLLSNFVGRGITVFALLSSLSLTLILMSAVWMVARPVFGAVLLLIGVIPLFVLYRSGKRARLKQSLKQA</sequence>
<evidence type="ECO:0000256" key="7">
    <source>
        <dbReference type="SAM" id="Phobius"/>
    </source>
</evidence>
<dbReference type="AlphaFoldDB" id="A0A517RH98"/>
<dbReference type="Pfam" id="PF07787">
    <property type="entry name" value="TMEM43"/>
    <property type="match status" value="1"/>
</dbReference>
<evidence type="ECO:0000256" key="6">
    <source>
        <dbReference type="ARBA" id="ARBA00023136"/>
    </source>
</evidence>
<name>A0A517RH98_9PLAN</name>
<gene>
    <name evidence="8" type="ORF">Pan241w_33570</name>
</gene>
<evidence type="ECO:0000313" key="9">
    <source>
        <dbReference type="Proteomes" id="UP000317171"/>
    </source>
</evidence>
<dbReference type="InterPro" id="IPR012430">
    <property type="entry name" value="TMEM43_fam"/>
</dbReference>
<evidence type="ECO:0000313" key="8">
    <source>
        <dbReference type="EMBL" id="QDT43257.1"/>
    </source>
</evidence>
<keyword evidence="5 7" id="KW-1133">Transmembrane helix</keyword>
<protein>
    <submittedName>
        <fullName evidence="8">Uncharacterized protein</fullName>
    </submittedName>
</protein>
<keyword evidence="4" id="KW-0256">Endoplasmic reticulum</keyword>
<dbReference type="GO" id="GO:0071763">
    <property type="term" value="P:nuclear membrane organization"/>
    <property type="evidence" value="ECO:0007669"/>
    <property type="project" value="TreeGrafter"/>
</dbReference>
<dbReference type="PANTHER" id="PTHR13416:SF2">
    <property type="entry name" value="TRANSMEMBRANE PROTEIN 43"/>
    <property type="match status" value="1"/>
</dbReference>
<keyword evidence="6 7" id="KW-0472">Membrane</keyword>
<accession>A0A517RH98</accession>
<keyword evidence="9" id="KW-1185">Reference proteome</keyword>
<dbReference type="GO" id="GO:0012505">
    <property type="term" value="C:endomembrane system"/>
    <property type="evidence" value="ECO:0007669"/>
    <property type="project" value="UniProtKB-SubCell"/>
</dbReference>
<dbReference type="KEGG" id="gaz:Pan241w_33570"/>
<dbReference type="EMBL" id="CP036269">
    <property type="protein sequence ID" value="QDT43257.1"/>
    <property type="molecule type" value="Genomic_DNA"/>
</dbReference>
<proteinExistence type="predicted"/>
<dbReference type="Proteomes" id="UP000317171">
    <property type="component" value="Chromosome"/>
</dbReference>
<reference evidence="8 9" key="1">
    <citation type="submission" date="2019-02" db="EMBL/GenBank/DDBJ databases">
        <title>Deep-cultivation of Planctomycetes and their phenomic and genomic characterization uncovers novel biology.</title>
        <authorList>
            <person name="Wiegand S."/>
            <person name="Jogler M."/>
            <person name="Boedeker C."/>
            <person name="Pinto D."/>
            <person name="Vollmers J."/>
            <person name="Rivas-Marin E."/>
            <person name="Kohn T."/>
            <person name="Peeters S.H."/>
            <person name="Heuer A."/>
            <person name="Rast P."/>
            <person name="Oberbeckmann S."/>
            <person name="Bunk B."/>
            <person name="Jeske O."/>
            <person name="Meyerdierks A."/>
            <person name="Storesund J.E."/>
            <person name="Kallscheuer N."/>
            <person name="Luecker S."/>
            <person name="Lage O.M."/>
            <person name="Pohl T."/>
            <person name="Merkel B.J."/>
            <person name="Hornburger P."/>
            <person name="Mueller R.-W."/>
            <person name="Bruemmer F."/>
            <person name="Labrenz M."/>
            <person name="Spormann A.M."/>
            <person name="Op den Camp H."/>
            <person name="Overmann J."/>
            <person name="Amann R."/>
            <person name="Jetten M.S.M."/>
            <person name="Mascher T."/>
            <person name="Medema M.H."/>
            <person name="Devos D.P."/>
            <person name="Kaster A.-K."/>
            <person name="Ovreas L."/>
            <person name="Rohde M."/>
            <person name="Galperin M.Y."/>
            <person name="Jogler C."/>
        </authorList>
    </citation>
    <scope>NUCLEOTIDE SEQUENCE [LARGE SCALE GENOMIC DNA]</scope>
    <source>
        <strain evidence="8 9">Pan241w</strain>
    </source>
</reference>
<dbReference type="GO" id="GO:0006629">
    <property type="term" value="P:lipid metabolic process"/>
    <property type="evidence" value="ECO:0007669"/>
    <property type="project" value="TreeGrafter"/>
</dbReference>
<feature type="transmembrane region" description="Helical" evidence="7">
    <location>
        <begin position="20"/>
        <end position="39"/>
    </location>
</feature>
<evidence type="ECO:0000256" key="3">
    <source>
        <dbReference type="ARBA" id="ARBA00022692"/>
    </source>
</evidence>